<dbReference type="FunFam" id="3.40.630.30:FF:000047">
    <property type="entry name" value="Acetyltransferase, GNAT family"/>
    <property type="match status" value="1"/>
</dbReference>
<protein>
    <submittedName>
        <fullName evidence="2">LAME_0C09560g1_1</fullName>
    </submittedName>
</protein>
<dbReference type="PANTHER" id="PTHR43441">
    <property type="entry name" value="RIBOSOMAL-PROTEIN-SERINE ACETYLTRANSFERASE"/>
    <property type="match status" value="1"/>
</dbReference>
<dbReference type="GO" id="GO:1990189">
    <property type="term" value="F:protein N-terminal-serine acetyltransferase activity"/>
    <property type="evidence" value="ECO:0007669"/>
    <property type="project" value="TreeGrafter"/>
</dbReference>
<dbReference type="SUPFAM" id="SSF55729">
    <property type="entry name" value="Acyl-CoA N-acyltransferases (Nat)"/>
    <property type="match status" value="1"/>
</dbReference>
<dbReference type="Pfam" id="PF13302">
    <property type="entry name" value="Acetyltransf_3"/>
    <property type="match status" value="1"/>
</dbReference>
<gene>
    <name evidence="2" type="ORF">LAME_0C09560G</name>
</gene>
<proteinExistence type="predicted"/>
<evidence type="ECO:0000313" key="2">
    <source>
        <dbReference type="EMBL" id="SCU84464.1"/>
    </source>
</evidence>
<dbReference type="InterPro" id="IPR016181">
    <property type="entry name" value="Acyl_CoA_acyltransferase"/>
</dbReference>
<feature type="domain" description="N-acetyltransferase" evidence="1">
    <location>
        <begin position="47"/>
        <end position="192"/>
    </location>
</feature>
<evidence type="ECO:0000313" key="3">
    <source>
        <dbReference type="Proteomes" id="UP000191144"/>
    </source>
</evidence>
<dbReference type="EMBL" id="LT598479">
    <property type="protein sequence ID" value="SCU84464.1"/>
    <property type="molecule type" value="Genomic_DNA"/>
</dbReference>
<dbReference type="PROSITE" id="PS51186">
    <property type="entry name" value="GNAT"/>
    <property type="match status" value="1"/>
</dbReference>
<evidence type="ECO:0000259" key="1">
    <source>
        <dbReference type="PROSITE" id="PS51186"/>
    </source>
</evidence>
<dbReference type="Proteomes" id="UP000191144">
    <property type="component" value="Chromosome C"/>
</dbReference>
<dbReference type="AlphaFoldDB" id="A0A1G4J4K4"/>
<organism evidence="2 3">
    <name type="scientific">Lachancea meyersii CBS 8951</name>
    <dbReference type="NCBI Taxonomy" id="1266667"/>
    <lineage>
        <taxon>Eukaryota</taxon>
        <taxon>Fungi</taxon>
        <taxon>Dikarya</taxon>
        <taxon>Ascomycota</taxon>
        <taxon>Saccharomycotina</taxon>
        <taxon>Saccharomycetes</taxon>
        <taxon>Saccharomycetales</taxon>
        <taxon>Saccharomycetaceae</taxon>
        <taxon>Lachancea</taxon>
    </lineage>
</organism>
<dbReference type="Gene3D" id="3.40.630.30">
    <property type="match status" value="1"/>
</dbReference>
<dbReference type="OrthoDB" id="41238at2759"/>
<name>A0A1G4J4K4_9SACH</name>
<dbReference type="InterPro" id="IPR051908">
    <property type="entry name" value="Ribosomal_N-acetyltransferase"/>
</dbReference>
<reference evidence="3" key="1">
    <citation type="submission" date="2016-03" db="EMBL/GenBank/DDBJ databases">
        <authorList>
            <person name="Devillers Hugo."/>
        </authorList>
    </citation>
    <scope>NUCLEOTIDE SEQUENCE [LARGE SCALE GENOMIC DNA]</scope>
</reference>
<keyword evidence="3" id="KW-1185">Reference proteome</keyword>
<dbReference type="PANTHER" id="PTHR43441:SF2">
    <property type="entry name" value="FAMILY ACETYLTRANSFERASE, PUTATIVE (AFU_ORTHOLOGUE AFUA_7G00850)-RELATED"/>
    <property type="match status" value="1"/>
</dbReference>
<accession>A0A1G4J4K4</accession>
<dbReference type="GO" id="GO:0008999">
    <property type="term" value="F:protein-N-terminal-alanine acetyltransferase activity"/>
    <property type="evidence" value="ECO:0007669"/>
    <property type="project" value="TreeGrafter"/>
</dbReference>
<dbReference type="InterPro" id="IPR000182">
    <property type="entry name" value="GNAT_dom"/>
</dbReference>
<sequence>MVQTNAHGQTVGDDVANCEVREFPKQVTLNGQYCRLEPLDVKKHSVELYKAFQTTDVDRLLTYLIVKPFSTLQEYENLILEFLNMENSVHYAIINVENLRPCGTICLQRIDVQNGIAEIGFVIFSPELQRTIAATEVQYLLLKHVFDQLAYRRCEWKCDILNAPSRNCALRLGFKYEGLFRRSAIYKGRNRDTEWFSIVEDEWPGVRQAFEKWLSPENFQDGQQKQRLRDFQGITQSH</sequence>